<protein>
    <submittedName>
        <fullName evidence="2">ABC transporter permease</fullName>
    </submittedName>
</protein>
<keyword evidence="1" id="KW-1133">Transmembrane helix</keyword>
<organism evidence="2 3">
    <name type="scientific">Metabacillus litoralis</name>
    <dbReference type="NCBI Taxonomy" id="152268"/>
    <lineage>
        <taxon>Bacteria</taxon>
        <taxon>Bacillati</taxon>
        <taxon>Bacillota</taxon>
        <taxon>Bacilli</taxon>
        <taxon>Bacillales</taxon>
        <taxon>Bacillaceae</taxon>
        <taxon>Metabacillus</taxon>
    </lineage>
</organism>
<evidence type="ECO:0000313" key="3">
    <source>
        <dbReference type="Proteomes" id="UP000321363"/>
    </source>
</evidence>
<keyword evidence="3" id="KW-1185">Reference proteome</keyword>
<feature type="transmembrane region" description="Helical" evidence="1">
    <location>
        <begin position="307"/>
        <end position="327"/>
    </location>
</feature>
<feature type="transmembrane region" description="Helical" evidence="1">
    <location>
        <begin position="131"/>
        <end position="149"/>
    </location>
</feature>
<keyword evidence="1" id="KW-0812">Transmembrane</keyword>
<feature type="transmembrane region" description="Helical" evidence="1">
    <location>
        <begin position="59"/>
        <end position="80"/>
    </location>
</feature>
<keyword evidence="1" id="KW-0472">Membrane</keyword>
<accession>A0A5C6VYM1</accession>
<feature type="transmembrane region" description="Helical" evidence="1">
    <location>
        <begin position="30"/>
        <end position="47"/>
    </location>
</feature>
<comment type="caution">
    <text evidence="2">The sequence shown here is derived from an EMBL/GenBank/DDBJ whole genome shotgun (WGS) entry which is preliminary data.</text>
</comment>
<dbReference type="Proteomes" id="UP000321363">
    <property type="component" value="Unassembled WGS sequence"/>
</dbReference>
<dbReference type="PIRSF" id="PIRSF037259">
    <property type="entry name" value="EcsB_ABC"/>
    <property type="match status" value="1"/>
</dbReference>
<dbReference type="EMBL" id="VOQF01000008">
    <property type="protein sequence ID" value="TXC89708.1"/>
    <property type="molecule type" value="Genomic_DNA"/>
</dbReference>
<feature type="transmembrane region" description="Helical" evidence="1">
    <location>
        <begin position="374"/>
        <end position="396"/>
    </location>
</feature>
<feature type="transmembrane region" description="Helical" evidence="1">
    <location>
        <begin position="170"/>
        <end position="185"/>
    </location>
</feature>
<feature type="transmembrane region" description="Helical" evidence="1">
    <location>
        <begin position="191"/>
        <end position="210"/>
    </location>
</feature>
<feature type="transmembrane region" description="Helical" evidence="1">
    <location>
        <begin position="283"/>
        <end position="301"/>
    </location>
</feature>
<dbReference type="InterPro" id="IPR010288">
    <property type="entry name" value="EcsB_ABC"/>
</dbReference>
<dbReference type="AlphaFoldDB" id="A0A5C6VYM1"/>
<evidence type="ECO:0000313" key="2">
    <source>
        <dbReference type="EMBL" id="TXC89708.1"/>
    </source>
</evidence>
<dbReference type="Pfam" id="PF05975">
    <property type="entry name" value="EcsB"/>
    <property type="match status" value="1"/>
</dbReference>
<evidence type="ECO:0000256" key="1">
    <source>
        <dbReference type="SAM" id="Phobius"/>
    </source>
</evidence>
<gene>
    <name evidence="2" type="ORF">FS935_15160</name>
</gene>
<feature type="transmembrane region" description="Helical" evidence="1">
    <location>
        <begin position="101"/>
        <end position="125"/>
    </location>
</feature>
<proteinExistence type="predicted"/>
<dbReference type="OrthoDB" id="2447941at2"/>
<name>A0A5C6VYM1_9BACI</name>
<feature type="transmembrane region" description="Helical" evidence="1">
    <location>
        <begin position="347"/>
        <end position="368"/>
    </location>
</feature>
<sequence length="409" mass="47967">MKSIEEIWSTRINHHINETRAYLKYMLNDHLLFVFIFLGAGGALTYSQWLEVLPPDFPAVLIMTLTFTFILLTSSVRTLLKEADIVFLLPMEHKLDSYFKKAFSYSMISQSFIVIVSMILFAPLYLKATNANGRVLLLSIVLLLVIKFWNLRISWKMGYFTESSSKWNDLIVRFAINVLAIFFLLSQQYIFVGIVFFIMFAYDLYFSKIISKKAIKWEQLIQKEDSKKQSFYKIANLFTDVPKLKKQAKRRKYLDWFVKQIAYRQENVYEYLFIRAFLRSGDYLGIFVRLTLIGSIIITFIENQLYGNAMIAIFFIFLTGIQIMSLYKHYELLELPNLYPKAEKRKLSSFLTIMFRMLLIQVCVYSLVTVFTANLITFAITLLSGIAFVAIFVFVYMNNRIKKKEKVGL</sequence>
<dbReference type="GO" id="GO:0016020">
    <property type="term" value="C:membrane"/>
    <property type="evidence" value="ECO:0007669"/>
    <property type="project" value="InterPro"/>
</dbReference>
<reference evidence="2 3" key="1">
    <citation type="journal article" date="2005" name="Int. J. Syst. Evol. Microbiol.">
        <title>Bacillus litoralis sp. nov., isolated from a tidal flat of the Yellow Sea in Korea.</title>
        <authorList>
            <person name="Yoon J.H."/>
            <person name="Oh T.K."/>
        </authorList>
    </citation>
    <scope>NUCLEOTIDE SEQUENCE [LARGE SCALE GENOMIC DNA]</scope>
    <source>
        <strain evidence="2 3">SW-211</strain>
    </source>
</reference>
<dbReference type="RefSeq" id="WP_146949506.1">
    <property type="nucleotide sequence ID" value="NZ_VOQF01000008.1"/>
</dbReference>